<dbReference type="InterPro" id="IPR029058">
    <property type="entry name" value="AB_hydrolase_fold"/>
</dbReference>
<dbReference type="Proteomes" id="UP000226431">
    <property type="component" value="Unassembled WGS sequence"/>
</dbReference>
<dbReference type="SUPFAM" id="SSF53474">
    <property type="entry name" value="alpha/beta-Hydrolases"/>
    <property type="match status" value="1"/>
</dbReference>
<sequence length="321" mass="35662">MGCRTDRSEEPGMLDIQRAEEDIDESTFEHGDSSFYSKSWTPQGAIKAKLVFVHGFSEHINRYNDFFPKLVKHGIQVLSWDQRGWGRSASKTWQKGRTGPTAEVIADVAAFVREKLVESDEASRVPVFVMGHSMGGGEVLTLAGDDNYADLVGRVRGWILESPFVGFPPGGEPSSVTVFAGRLMGRLLPKQQMKHAVAAELLTRDLDIVQSVRDDPLCHDTGTLEGLASMLDRAENLSSGRVRLGKHVRSVLLTHGTKDMVCCCDAAVKFVDGQDAVEDKSWKLYDGAYHQLHTDHCKDDFARDVAEWILKRSDEQVEAKL</sequence>
<gene>
    <name evidence="2" type="ORF">CDD80_3879</name>
</gene>
<dbReference type="Pfam" id="PF12146">
    <property type="entry name" value="Hydrolase_4"/>
    <property type="match status" value="1"/>
</dbReference>
<dbReference type="OrthoDB" id="10249433at2759"/>
<keyword evidence="3" id="KW-1185">Reference proteome</keyword>
<evidence type="ECO:0000313" key="2">
    <source>
        <dbReference type="EMBL" id="PHH79759.1"/>
    </source>
</evidence>
<feature type="domain" description="Serine aminopeptidase S33" evidence="1">
    <location>
        <begin position="46"/>
        <end position="295"/>
    </location>
</feature>
<evidence type="ECO:0000259" key="1">
    <source>
        <dbReference type="Pfam" id="PF12146"/>
    </source>
</evidence>
<reference evidence="2 3" key="1">
    <citation type="submission" date="2017-06" db="EMBL/GenBank/DDBJ databases">
        <title>Ant-infecting Ophiocordyceps genomes reveal a high diversity of potential behavioral manipulation genes and a possible major role for enterotoxins.</title>
        <authorList>
            <person name="De Bekker C."/>
            <person name="Evans H.C."/>
            <person name="Brachmann A."/>
            <person name="Hughes D.P."/>
        </authorList>
    </citation>
    <scope>NUCLEOTIDE SEQUENCE [LARGE SCALE GENOMIC DNA]</scope>
    <source>
        <strain evidence="2 3">Map16</strain>
    </source>
</reference>
<dbReference type="Gene3D" id="3.40.50.1820">
    <property type="entry name" value="alpha/beta hydrolase"/>
    <property type="match status" value="1"/>
</dbReference>
<name>A0A2C5XVQ2_9HYPO</name>
<protein>
    <recommendedName>
        <fullName evidence="1">Serine aminopeptidase S33 domain-containing protein</fullName>
    </recommendedName>
</protein>
<organism evidence="2 3">
    <name type="scientific">Ophiocordyceps camponoti-rufipedis</name>
    <dbReference type="NCBI Taxonomy" id="2004952"/>
    <lineage>
        <taxon>Eukaryota</taxon>
        <taxon>Fungi</taxon>
        <taxon>Dikarya</taxon>
        <taxon>Ascomycota</taxon>
        <taxon>Pezizomycotina</taxon>
        <taxon>Sordariomycetes</taxon>
        <taxon>Hypocreomycetidae</taxon>
        <taxon>Hypocreales</taxon>
        <taxon>Ophiocordycipitaceae</taxon>
        <taxon>Ophiocordyceps</taxon>
    </lineage>
</organism>
<dbReference type="AlphaFoldDB" id="A0A2C5XVQ2"/>
<dbReference type="InterPro" id="IPR022742">
    <property type="entry name" value="Hydrolase_4"/>
</dbReference>
<proteinExistence type="predicted"/>
<evidence type="ECO:0000313" key="3">
    <source>
        <dbReference type="Proteomes" id="UP000226431"/>
    </source>
</evidence>
<dbReference type="InterPro" id="IPR051044">
    <property type="entry name" value="MAG_DAG_Lipase"/>
</dbReference>
<dbReference type="PANTHER" id="PTHR11614">
    <property type="entry name" value="PHOSPHOLIPASE-RELATED"/>
    <property type="match status" value="1"/>
</dbReference>
<comment type="caution">
    <text evidence="2">The sequence shown here is derived from an EMBL/GenBank/DDBJ whole genome shotgun (WGS) entry which is preliminary data.</text>
</comment>
<dbReference type="STRING" id="2004952.A0A2C5XVQ2"/>
<accession>A0A2C5XVQ2</accession>
<dbReference type="EMBL" id="NJES01000035">
    <property type="protein sequence ID" value="PHH79759.1"/>
    <property type="molecule type" value="Genomic_DNA"/>
</dbReference>